<proteinExistence type="predicted"/>
<protein>
    <submittedName>
        <fullName evidence="2">Uncharacterized protein</fullName>
    </submittedName>
</protein>
<sequence length="118" mass="12804">MFFTSTSSLSFLLCFAFLVSDSIVFGKLDVFSHNALKQLILSGLKNNSNACDNVEKDVESQCPASSFGDSCSDKQKHVNCIIGVVKTDCGEDGVKKACDEIMSFLNLMGNDCKTKCPK</sequence>
<evidence type="ECO:0000313" key="1">
    <source>
        <dbReference type="Proteomes" id="UP000887580"/>
    </source>
</evidence>
<organism evidence="1 2">
    <name type="scientific">Panagrolaimus sp. PS1159</name>
    <dbReference type="NCBI Taxonomy" id="55785"/>
    <lineage>
        <taxon>Eukaryota</taxon>
        <taxon>Metazoa</taxon>
        <taxon>Ecdysozoa</taxon>
        <taxon>Nematoda</taxon>
        <taxon>Chromadorea</taxon>
        <taxon>Rhabditida</taxon>
        <taxon>Tylenchina</taxon>
        <taxon>Panagrolaimomorpha</taxon>
        <taxon>Panagrolaimoidea</taxon>
        <taxon>Panagrolaimidae</taxon>
        <taxon>Panagrolaimus</taxon>
    </lineage>
</organism>
<dbReference type="WBParaSite" id="PS1159_v2.g2755.t1">
    <property type="protein sequence ID" value="PS1159_v2.g2755.t1"/>
    <property type="gene ID" value="PS1159_v2.g2755"/>
</dbReference>
<dbReference type="Proteomes" id="UP000887580">
    <property type="component" value="Unplaced"/>
</dbReference>
<name>A0AC35GA57_9BILA</name>
<accession>A0AC35GA57</accession>
<reference evidence="2" key="1">
    <citation type="submission" date="2022-11" db="UniProtKB">
        <authorList>
            <consortium name="WormBaseParasite"/>
        </authorList>
    </citation>
    <scope>IDENTIFICATION</scope>
</reference>
<evidence type="ECO:0000313" key="2">
    <source>
        <dbReference type="WBParaSite" id="PS1159_v2.g2755.t1"/>
    </source>
</evidence>